<keyword evidence="4" id="KW-1003">Cell membrane</keyword>
<feature type="transmembrane region" description="Helical" evidence="9">
    <location>
        <begin position="545"/>
        <end position="566"/>
    </location>
</feature>
<evidence type="ECO:0000256" key="7">
    <source>
        <dbReference type="ARBA" id="ARBA00023136"/>
    </source>
</evidence>
<dbReference type="InterPro" id="IPR002523">
    <property type="entry name" value="MgTranspt_CorA/ZnTranspt_ZntB"/>
</dbReference>
<reference evidence="10 11" key="1">
    <citation type="submission" date="2014-04" db="EMBL/GenBank/DDBJ databases">
        <title>Evolutionary Origins and Diversification of the Mycorrhizal Mutualists.</title>
        <authorList>
            <consortium name="DOE Joint Genome Institute"/>
            <consortium name="Mycorrhizal Genomics Consortium"/>
            <person name="Kohler A."/>
            <person name="Kuo A."/>
            <person name="Nagy L.G."/>
            <person name="Floudas D."/>
            <person name="Copeland A."/>
            <person name="Barry K.W."/>
            <person name="Cichocki N."/>
            <person name="Veneault-Fourrey C."/>
            <person name="LaButti K."/>
            <person name="Lindquist E.A."/>
            <person name="Lipzen A."/>
            <person name="Lundell T."/>
            <person name="Morin E."/>
            <person name="Murat C."/>
            <person name="Riley R."/>
            <person name="Ohm R."/>
            <person name="Sun H."/>
            <person name="Tunlid A."/>
            <person name="Henrissat B."/>
            <person name="Grigoriev I.V."/>
            <person name="Hibbett D.S."/>
            <person name="Martin F."/>
        </authorList>
    </citation>
    <scope>NUCLEOTIDE SEQUENCE [LARGE SCALE GENOMIC DNA]</scope>
    <source>
        <strain evidence="10 11">Koide BX008</strain>
    </source>
</reference>
<dbReference type="GO" id="GO:0050897">
    <property type="term" value="F:cobalt ion binding"/>
    <property type="evidence" value="ECO:0007669"/>
    <property type="project" value="TreeGrafter"/>
</dbReference>
<protein>
    <submittedName>
        <fullName evidence="10">Uncharacterized protein</fullName>
    </submittedName>
</protein>
<name>A0A0C2T5W5_AMAMK</name>
<keyword evidence="5 9" id="KW-0812">Transmembrane</keyword>
<dbReference type="PANTHER" id="PTHR46494">
    <property type="entry name" value="CORA FAMILY METAL ION TRANSPORTER (EUROFUNG)"/>
    <property type="match status" value="1"/>
</dbReference>
<proteinExistence type="inferred from homology"/>
<feature type="compositionally biased region" description="Polar residues" evidence="8">
    <location>
        <begin position="253"/>
        <end position="262"/>
    </location>
</feature>
<dbReference type="InterPro" id="IPR045863">
    <property type="entry name" value="CorA_TM1_TM2"/>
</dbReference>
<gene>
    <name evidence="10" type="ORF">M378DRAFT_194546</name>
</gene>
<comment type="subcellular location">
    <subcellularLocation>
        <location evidence="1">Cell membrane</location>
        <topology evidence="1">Multi-pass membrane protein</topology>
    </subcellularLocation>
</comment>
<feature type="compositionally biased region" description="Basic and acidic residues" evidence="8">
    <location>
        <begin position="465"/>
        <end position="474"/>
    </location>
</feature>
<dbReference type="HOGENOM" id="CLU_015119_2_0_1"/>
<dbReference type="GO" id="GO:0000287">
    <property type="term" value="F:magnesium ion binding"/>
    <property type="evidence" value="ECO:0007669"/>
    <property type="project" value="TreeGrafter"/>
</dbReference>
<feature type="region of interest" description="Disordered" evidence="8">
    <location>
        <begin position="1"/>
        <end position="44"/>
    </location>
</feature>
<dbReference type="Proteomes" id="UP000054549">
    <property type="component" value="Unassembled WGS sequence"/>
</dbReference>
<dbReference type="Gene3D" id="1.20.58.340">
    <property type="entry name" value="Magnesium transport protein CorA, transmembrane region"/>
    <property type="match status" value="2"/>
</dbReference>
<dbReference type="SUPFAM" id="SSF144083">
    <property type="entry name" value="Magnesium transport protein CorA, transmembrane region"/>
    <property type="match status" value="1"/>
</dbReference>
<dbReference type="OrthoDB" id="165352at2759"/>
<feature type="region of interest" description="Disordered" evidence="8">
    <location>
        <begin position="465"/>
        <end position="484"/>
    </location>
</feature>
<organism evidence="10 11">
    <name type="scientific">Amanita muscaria (strain Koide BX008)</name>
    <dbReference type="NCBI Taxonomy" id="946122"/>
    <lineage>
        <taxon>Eukaryota</taxon>
        <taxon>Fungi</taxon>
        <taxon>Dikarya</taxon>
        <taxon>Basidiomycota</taxon>
        <taxon>Agaricomycotina</taxon>
        <taxon>Agaricomycetes</taxon>
        <taxon>Agaricomycetidae</taxon>
        <taxon>Agaricales</taxon>
        <taxon>Pluteineae</taxon>
        <taxon>Amanitaceae</taxon>
        <taxon>Amanita</taxon>
    </lineage>
</organism>
<feature type="region of interest" description="Disordered" evidence="8">
    <location>
        <begin position="123"/>
        <end position="156"/>
    </location>
</feature>
<feature type="compositionally biased region" description="Basic and acidic residues" evidence="8">
    <location>
        <begin position="123"/>
        <end position="140"/>
    </location>
</feature>
<keyword evidence="6 9" id="KW-1133">Transmembrane helix</keyword>
<dbReference type="Gene3D" id="3.30.460.20">
    <property type="entry name" value="CorA soluble domain-like"/>
    <property type="match status" value="1"/>
</dbReference>
<dbReference type="GO" id="GO:0005886">
    <property type="term" value="C:plasma membrane"/>
    <property type="evidence" value="ECO:0007669"/>
    <property type="project" value="UniProtKB-SubCell"/>
</dbReference>
<evidence type="ECO:0000256" key="2">
    <source>
        <dbReference type="ARBA" id="ARBA00009765"/>
    </source>
</evidence>
<feature type="compositionally biased region" description="Basic residues" evidence="8">
    <location>
        <begin position="475"/>
        <end position="484"/>
    </location>
</feature>
<accession>A0A0C2T5W5</accession>
<keyword evidence="11" id="KW-1185">Reference proteome</keyword>
<evidence type="ECO:0000256" key="5">
    <source>
        <dbReference type="ARBA" id="ARBA00022692"/>
    </source>
</evidence>
<evidence type="ECO:0000256" key="4">
    <source>
        <dbReference type="ARBA" id="ARBA00022475"/>
    </source>
</evidence>
<dbReference type="EMBL" id="KN818222">
    <property type="protein sequence ID" value="KIL71365.1"/>
    <property type="molecule type" value="Genomic_DNA"/>
</dbReference>
<dbReference type="PANTHER" id="PTHR46494:SF1">
    <property type="entry name" value="CORA FAMILY METAL ION TRANSPORTER (EUROFUNG)"/>
    <property type="match status" value="1"/>
</dbReference>
<feature type="region of interest" description="Disordered" evidence="8">
    <location>
        <begin position="253"/>
        <end position="278"/>
    </location>
</feature>
<keyword evidence="3" id="KW-0813">Transport</keyword>
<evidence type="ECO:0000256" key="3">
    <source>
        <dbReference type="ARBA" id="ARBA00022448"/>
    </source>
</evidence>
<dbReference type="AlphaFoldDB" id="A0A0C2T5W5"/>
<feature type="transmembrane region" description="Helical" evidence="9">
    <location>
        <begin position="578"/>
        <end position="597"/>
    </location>
</feature>
<sequence>MSATGEPRSHMSESSPLISPGYRQEPPARRFSRGSAASDHGCSRTPRHIPSLCPGLVFVKRWHTEAGAEPGINPRRDGATQRYGHFKQDCVIHVTEYSTTDMKTRRMSNDLFIKLCRDEQIGMASKEEGTTEKEGVAKTDEETEASSSENKPPRPKSVRWINIGGIDWEVLSALVLRYELHSLALEDVLHEQGHNQSKADYYHKHLFLRILCHWLGHPQDNTSTKDEEELESIEVDGDLQASFVLSPQISRIEGETSTPSSDGSEDGNAENGKATEVNKNGKTSWNWWWNWKSTCPKEKDAKDEFEYEALLQRLRKISALKGDRVDIRHEPLFIFFIRDGTVISIRPSPNLEFTRPIEERLHEPDSILRSSVDASILVESLLDLVVDRVLEVIQEYQNTIIQLEQEILLGPNMNTVRHLHILSGDLIMHKRTLEPIRAMIDGLRRYDVDRWAALADDKKREELYFNESSKEKSHGGARKRGPGHLGKHKNAGYFSYRAKLLLADVYDHMEFALASIDMFSGISENLVNYAFNMASYDMNSSMRRLTLATIIFLPLALLTGYFGMNFQPFPAVDKHSDLFFWEVAILLMIVLLPIFLYPEFAQYVKKRVKMWRVDGHH</sequence>
<evidence type="ECO:0000313" key="10">
    <source>
        <dbReference type="EMBL" id="KIL71365.1"/>
    </source>
</evidence>
<dbReference type="GO" id="GO:0015095">
    <property type="term" value="F:magnesium ion transmembrane transporter activity"/>
    <property type="evidence" value="ECO:0007669"/>
    <property type="project" value="TreeGrafter"/>
</dbReference>
<evidence type="ECO:0000256" key="8">
    <source>
        <dbReference type="SAM" id="MobiDB-lite"/>
    </source>
</evidence>
<dbReference type="SUPFAM" id="SSF143865">
    <property type="entry name" value="CorA soluble domain-like"/>
    <property type="match status" value="1"/>
</dbReference>
<dbReference type="InParanoid" id="A0A0C2T5W5"/>
<dbReference type="STRING" id="946122.A0A0C2T5W5"/>
<dbReference type="GO" id="GO:0015087">
    <property type="term" value="F:cobalt ion transmembrane transporter activity"/>
    <property type="evidence" value="ECO:0007669"/>
    <property type="project" value="TreeGrafter"/>
</dbReference>
<evidence type="ECO:0000256" key="9">
    <source>
        <dbReference type="SAM" id="Phobius"/>
    </source>
</evidence>
<evidence type="ECO:0000256" key="1">
    <source>
        <dbReference type="ARBA" id="ARBA00004651"/>
    </source>
</evidence>
<evidence type="ECO:0000256" key="6">
    <source>
        <dbReference type="ARBA" id="ARBA00022989"/>
    </source>
</evidence>
<dbReference type="Pfam" id="PF01544">
    <property type="entry name" value="CorA"/>
    <property type="match status" value="2"/>
</dbReference>
<dbReference type="InterPro" id="IPR045861">
    <property type="entry name" value="CorA_cytoplasmic_dom"/>
</dbReference>
<evidence type="ECO:0000313" key="11">
    <source>
        <dbReference type="Proteomes" id="UP000054549"/>
    </source>
</evidence>
<keyword evidence="7 9" id="KW-0472">Membrane</keyword>
<comment type="similarity">
    <text evidence="2">Belongs to the CorA metal ion transporter (MIT) (TC 1.A.35) family.</text>
</comment>